<dbReference type="SUPFAM" id="SSF47413">
    <property type="entry name" value="lambda repressor-like DNA-binding domains"/>
    <property type="match status" value="1"/>
</dbReference>
<dbReference type="Proteomes" id="UP000498740">
    <property type="component" value="Unassembled WGS sequence"/>
</dbReference>
<gene>
    <name evidence="2" type="ORF">Smic_20010</name>
</gene>
<dbReference type="InterPro" id="IPR010982">
    <property type="entry name" value="Lambda_DNA-bd_dom_sf"/>
</dbReference>
<proteinExistence type="predicted"/>
<dbReference type="InterPro" id="IPR001387">
    <property type="entry name" value="Cro/C1-type_HTH"/>
</dbReference>
<evidence type="ECO:0000256" key="1">
    <source>
        <dbReference type="SAM" id="MobiDB-lite"/>
    </source>
</evidence>
<dbReference type="AlphaFoldDB" id="A0A7J0CNY4"/>
<feature type="region of interest" description="Disordered" evidence="1">
    <location>
        <begin position="264"/>
        <end position="349"/>
    </location>
</feature>
<evidence type="ECO:0000313" key="2">
    <source>
        <dbReference type="EMBL" id="GFN03445.1"/>
    </source>
</evidence>
<evidence type="ECO:0000313" key="3">
    <source>
        <dbReference type="Proteomes" id="UP000498740"/>
    </source>
</evidence>
<dbReference type="EMBL" id="BLWD01000001">
    <property type="protein sequence ID" value="GFN03445.1"/>
    <property type="molecule type" value="Genomic_DNA"/>
</dbReference>
<comment type="caution">
    <text evidence="2">The sequence shown here is derived from an EMBL/GenBank/DDBJ whole genome shotgun (WGS) entry which is preliminary data.</text>
</comment>
<sequence length="349" mass="38027">MMASEGIGALLRGIREAAGLTREEQAALLQAAQGGKWFDPENLKRWETEKRLPTPMWHALLAECYGRPAEEIVRAIVVSRRRRRLHRLIGEEAREEGSAVDRRKFLGVAAAATGMAGLPDIAEARHGINAGLSTSDGGDLAYLDGAFERHRGGYRGRPPSEALGQMKADLDLLRELLGRPHPAAVRKDLARTAAGITGLVAIIQHDRGDQRDAVGWFATAEQAARESGDRHMLAWVLSRHAMVPLNYGAPHAAAAMAVRARAEAGRSRARPVPWPQPSPRGRSPPSETGKGRCARWPMPVLLLRASTPYKGPIPGSGMRRRSTTFTSRKRSPSWGGPARRTSSRSPLSR</sequence>
<organism evidence="2 3">
    <name type="scientific">Streptomyces microflavus</name>
    <name type="common">Streptomyces lipmanii</name>
    <dbReference type="NCBI Taxonomy" id="1919"/>
    <lineage>
        <taxon>Bacteria</taxon>
        <taxon>Bacillati</taxon>
        <taxon>Actinomycetota</taxon>
        <taxon>Actinomycetes</taxon>
        <taxon>Kitasatosporales</taxon>
        <taxon>Streptomycetaceae</taxon>
        <taxon>Streptomyces</taxon>
    </lineage>
</organism>
<evidence type="ECO:0008006" key="4">
    <source>
        <dbReference type="Google" id="ProtNLM"/>
    </source>
</evidence>
<dbReference type="InterPro" id="IPR019546">
    <property type="entry name" value="TAT_signal_bac_arc"/>
</dbReference>
<dbReference type="GO" id="GO:0003677">
    <property type="term" value="F:DNA binding"/>
    <property type="evidence" value="ECO:0007669"/>
    <property type="project" value="InterPro"/>
</dbReference>
<name>A0A7J0CNY4_STRMI</name>
<dbReference type="CDD" id="cd00093">
    <property type="entry name" value="HTH_XRE"/>
    <property type="match status" value="1"/>
</dbReference>
<feature type="compositionally biased region" description="Basic residues" evidence="1">
    <location>
        <begin position="318"/>
        <end position="331"/>
    </location>
</feature>
<accession>A0A7J0CNY4</accession>
<dbReference type="Gene3D" id="1.10.260.40">
    <property type="entry name" value="lambda repressor-like DNA-binding domains"/>
    <property type="match status" value="1"/>
</dbReference>
<protein>
    <recommendedName>
        <fullName evidence="4">Helix-turn-helix domain-containing protein</fullName>
    </recommendedName>
</protein>
<reference evidence="2 3" key="1">
    <citation type="submission" date="2020-05" db="EMBL/GenBank/DDBJ databases">
        <title>Whole genome shotgun sequence of Streptomyces microflavus NBRC 13062.</title>
        <authorList>
            <person name="Komaki H."/>
            <person name="Tamura T."/>
        </authorList>
    </citation>
    <scope>NUCLEOTIDE SEQUENCE [LARGE SCALE GENOMIC DNA]</scope>
    <source>
        <strain evidence="2 3">NBRC 13062</strain>
    </source>
</reference>
<dbReference type="NCBIfam" id="TIGR01409">
    <property type="entry name" value="TAT_signal_seq"/>
    <property type="match status" value="1"/>
</dbReference>